<proteinExistence type="predicted"/>
<organism evidence="2 3">
    <name type="scientific">Oesophagostomum dentatum</name>
    <name type="common">Nodular worm</name>
    <dbReference type="NCBI Taxonomy" id="61180"/>
    <lineage>
        <taxon>Eukaryota</taxon>
        <taxon>Metazoa</taxon>
        <taxon>Ecdysozoa</taxon>
        <taxon>Nematoda</taxon>
        <taxon>Chromadorea</taxon>
        <taxon>Rhabditida</taxon>
        <taxon>Rhabditina</taxon>
        <taxon>Rhabditomorpha</taxon>
        <taxon>Strongyloidea</taxon>
        <taxon>Strongylidae</taxon>
        <taxon>Oesophagostomum</taxon>
    </lineage>
</organism>
<keyword evidence="2" id="KW-0645">Protease</keyword>
<feature type="domain" description="Peptidase C1A papain C-terminal" evidence="1">
    <location>
        <begin position="2"/>
        <end position="86"/>
    </location>
</feature>
<dbReference type="SUPFAM" id="SSF54001">
    <property type="entry name" value="Cysteine proteinases"/>
    <property type="match status" value="1"/>
</dbReference>
<evidence type="ECO:0000313" key="3">
    <source>
        <dbReference type="Proteomes" id="UP000053660"/>
    </source>
</evidence>
<dbReference type="GO" id="GO:0006508">
    <property type="term" value="P:proteolysis"/>
    <property type="evidence" value="ECO:0007669"/>
    <property type="project" value="UniProtKB-KW"/>
</dbReference>
<gene>
    <name evidence="2" type="ORF">OESDEN_14151</name>
</gene>
<reference evidence="2 3" key="1">
    <citation type="submission" date="2014-03" db="EMBL/GenBank/DDBJ databases">
        <title>Draft genome of the hookworm Oesophagostomum dentatum.</title>
        <authorList>
            <person name="Mitreva M."/>
        </authorList>
    </citation>
    <scope>NUCLEOTIDE SEQUENCE [LARGE SCALE GENOMIC DNA]</scope>
    <source>
        <strain evidence="2 3">OD-Hann</strain>
    </source>
</reference>
<evidence type="ECO:0000313" key="2">
    <source>
        <dbReference type="EMBL" id="KHJ86108.1"/>
    </source>
</evidence>
<dbReference type="InterPro" id="IPR038765">
    <property type="entry name" value="Papain-like_cys_pep_sf"/>
</dbReference>
<dbReference type="OrthoDB" id="5833656at2759"/>
<evidence type="ECO:0000259" key="1">
    <source>
        <dbReference type="Pfam" id="PF00112"/>
    </source>
</evidence>
<dbReference type="AlphaFoldDB" id="A0A0B1SLB5"/>
<keyword evidence="3" id="KW-1185">Reference proteome</keyword>
<dbReference type="Gene3D" id="3.90.70.10">
    <property type="entry name" value="Cysteine proteinases"/>
    <property type="match status" value="1"/>
</dbReference>
<protein>
    <submittedName>
        <fullName evidence="2">Papain family cysteine protease</fullName>
    </submittedName>
</protein>
<accession>A0A0B1SLB5</accession>
<dbReference type="InterPro" id="IPR000668">
    <property type="entry name" value="Peptidase_C1A_C"/>
</dbReference>
<sequence>MTDRACIQSNGRIKTFLSDTDILSCCGKFCGNGCRGGYDIRAWEYITINGVCTGGPYGTKGVCKPYVFHPCGKHTGQIYYGECPAKSYETPKCSTLCQRGYGIPYKKDKVYGRRS</sequence>
<name>A0A0B1SLB5_OESDE</name>
<dbReference type="EMBL" id="KN561521">
    <property type="protein sequence ID" value="KHJ86108.1"/>
    <property type="molecule type" value="Genomic_DNA"/>
</dbReference>
<dbReference type="Proteomes" id="UP000053660">
    <property type="component" value="Unassembled WGS sequence"/>
</dbReference>
<keyword evidence="2" id="KW-0378">Hydrolase</keyword>
<dbReference type="Pfam" id="PF00112">
    <property type="entry name" value="Peptidase_C1"/>
    <property type="match status" value="1"/>
</dbReference>
<dbReference type="GO" id="GO:0008234">
    <property type="term" value="F:cysteine-type peptidase activity"/>
    <property type="evidence" value="ECO:0007669"/>
    <property type="project" value="InterPro"/>
</dbReference>